<dbReference type="SUPFAM" id="SSF48264">
    <property type="entry name" value="Cytochrome P450"/>
    <property type="match status" value="1"/>
</dbReference>
<evidence type="ECO:0000256" key="1">
    <source>
        <dbReference type="ARBA" id="ARBA00010617"/>
    </source>
</evidence>
<dbReference type="GO" id="GO:0020037">
    <property type="term" value="F:heme binding"/>
    <property type="evidence" value="ECO:0007669"/>
    <property type="project" value="InterPro"/>
</dbReference>
<gene>
    <name evidence="8" type="primary">LOC108665261</name>
</gene>
<evidence type="ECO:0000313" key="7">
    <source>
        <dbReference type="Proteomes" id="UP000694843"/>
    </source>
</evidence>
<accession>A0A8B7N0Y1</accession>
<dbReference type="Pfam" id="PF00067">
    <property type="entry name" value="p450"/>
    <property type="match status" value="1"/>
</dbReference>
<keyword evidence="2 5" id="KW-0479">Metal-binding</keyword>
<evidence type="ECO:0000256" key="4">
    <source>
        <dbReference type="ARBA" id="ARBA00023033"/>
    </source>
</evidence>
<dbReference type="PANTHER" id="PTHR24300:SF375">
    <property type="entry name" value="CYTOCHROME P450 FAMILY"/>
    <property type="match status" value="1"/>
</dbReference>
<dbReference type="PROSITE" id="PS00086">
    <property type="entry name" value="CYTOCHROME_P450"/>
    <property type="match status" value="1"/>
</dbReference>
<dbReference type="AlphaFoldDB" id="A0A8B7N0Y1"/>
<evidence type="ECO:0000313" key="8">
    <source>
        <dbReference type="RefSeq" id="XP_018007486.1"/>
    </source>
</evidence>
<dbReference type="InterPro" id="IPR002401">
    <property type="entry name" value="Cyt_P450_E_grp-I"/>
</dbReference>
<keyword evidence="4 6" id="KW-0503">Monooxygenase</keyword>
<comment type="cofactor">
    <cofactor evidence="5">
        <name>heme</name>
        <dbReference type="ChEBI" id="CHEBI:30413"/>
    </cofactor>
</comment>
<sequence length="132" mass="15272">MMPLLLIHRATDDVEFEGYTIPQNTLLIACSEIGHRDKSFWQKPDQLYPEHFLDENGKLDSDKENFTPFSVGRRKCPGESFARMQLFLFTAALLHRFKLEAATTTALKSESDPATSIINRPDRFELVLRRRD</sequence>
<dbReference type="Gene3D" id="1.10.630.10">
    <property type="entry name" value="Cytochrome P450"/>
    <property type="match status" value="1"/>
</dbReference>
<dbReference type="PANTHER" id="PTHR24300">
    <property type="entry name" value="CYTOCHROME P450 508A4-RELATED"/>
    <property type="match status" value="1"/>
</dbReference>
<dbReference type="InterPro" id="IPR050182">
    <property type="entry name" value="Cytochrome_P450_fam2"/>
</dbReference>
<feature type="binding site" description="axial binding residue" evidence="5">
    <location>
        <position position="76"/>
    </location>
    <ligand>
        <name>heme</name>
        <dbReference type="ChEBI" id="CHEBI:30413"/>
    </ligand>
    <ligandPart>
        <name>Fe</name>
        <dbReference type="ChEBI" id="CHEBI:18248"/>
    </ligandPart>
</feature>
<dbReference type="GO" id="GO:0016712">
    <property type="term" value="F:oxidoreductase activity, acting on paired donors, with incorporation or reduction of molecular oxygen, reduced flavin or flavoprotein as one donor, and incorporation of one atom of oxygen"/>
    <property type="evidence" value="ECO:0007669"/>
    <property type="project" value="TreeGrafter"/>
</dbReference>
<dbReference type="GO" id="GO:0005737">
    <property type="term" value="C:cytoplasm"/>
    <property type="evidence" value="ECO:0007669"/>
    <property type="project" value="TreeGrafter"/>
</dbReference>
<keyword evidence="5 6" id="KW-0349">Heme</keyword>
<proteinExistence type="inferred from homology"/>
<keyword evidence="3 5" id="KW-0408">Iron</keyword>
<name>A0A8B7N0Y1_HYAAZ</name>
<dbReference type="InterPro" id="IPR001128">
    <property type="entry name" value="Cyt_P450"/>
</dbReference>
<keyword evidence="7" id="KW-1185">Reference proteome</keyword>
<evidence type="ECO:0000256" key="2">
    <source>
        <dbReference type="ARBA" id="ARBA00022723"/>
    </source>
</evidence>
<keyword evidence="6" id="KW-0560">Oxidoreductase</keyword>
<dbReference type="Proteomes" id="UP000694843">
    <property type="component" value="Unplaced"/>
</dbReference>
<dbReference type="InterPro" id="IPR017972">
    <property type="entry name" value="Cyt_P450_CS"/>
</dbReference>
<reference evidence="8" key="1">
    <citation type="submission" date="2025-08" db="UniProtKB">
        <authorList>
            <consortium name="RefSeq"/>
        </authorList>
    </citation>
    <scope>IDENTIFICATION</scope>
    <source>
        <tissue evidence="8">Whole organism</tissue>
    </source>
</reference>
<evidence type="ECO:0000256" key="5">
    <source>
        <dbReference type="PIRSR" id="PIRSR602401-1"/>
    </source>
</evidence>
<dbReference type="GO" id="GO:0006082">
    <property type="term" value="P:organic acid metabolic process"/>
    <property type="evidence" value="ECO:0007669"/>
    <property type="project" value="TreeGrafter"/>
</dbReference>
<comment type="similarity">
    <text evidence="1 6">Belongs to the cytochrome P450 family.</text>
</comment>
<dbReference type="OrthoDB" id="6360443at2759"/>
<evidence type="ECO:0000256" key="6">
    <source>
        <dbReference type="RuleBase" id="RU000461"/>
    </source>
</evidence>
<dbReference type="KEGG" id="hazt:108665261"/>
<dbReference type="GeneID" id="108665261"/>
<dbReference type="OMA" id="VESNIWA"/>
<organism evidence="7 8">
    <name type="scientific">Hyalella azteca</name>
    <name type="common">Amphipod</name>
    <dbReference type="NCBI Taxonomy" id="294128"/>
    <lineage>
        <taxon>Eukaryota</taxon>
        <taxon>Metazoa</taxon>
        <taxon>Ecdysozoa</taxon>
        <taxon>Arthropoda</taxon>
        <taxon>Crustacea</taxon>
        <taxon>Multicrustacea</taxon>
        <taxon>Malacostraca</taxon>
        <taxon>Eumalacostraca</taxon>
        <taxon>Peracarida</taxon>
        <taxon>Amphipoda</taxon>
        <taxon>Senticaudata</taxon>
        <taxon>Talitrida</taxon>
        <taxon>Talitroidea</taxon>
        <taxon>Hyalellidae</taxon>
        <taxon>Hyalella</taxon>
    </lineage>
</organism>
<evidence type="ECO:0000256" key="3">
    <source>
        <dbReference type="ARBA" id="ARBA00023004"/>
    </source>
</evidence>
<dbReference type="GO" id="GO:0005506">
    <property type="term" value="F:iron ion binding"/>
    <property type="evidence" value="ECO:0007669"/>
    <property type="project" value="InterPro"/>
</dbReference>
<protein>
    <submittedName>
        <fullName evidence="8">Cytochrome P450 2L1-like</fullName>
    </submittedName>
</protein>
<dbReference type="InterPro" id="IPR036396">
    <property type="entry name" value="Cyt_P450_sf"/>
</dbReference>
<dbReference type="RefSeq" id="XP_018007486.1">
    <property type="nucleotide sequence ID" value="XM_018151997.2"/>
</dbReference>
<dbReference type="GO" id="GO:0006805">
    <property type="term" value="P:xenobiotic metabolic process"/>
    <property type="evidence" value="ECO:0007669"/>
    <property type="project" value="TreeGrafter"/>
</dbReference>
<dbReference type="PRINTS" id="PR00463">
    <property type="entry name" value="EP450I"/>
</dbReference>